<gene>
    <name evidence="3" type="ORF">IEQ34_017237</name>
</gene>
<dbReference type="GO" id="GO:0005509">
    <property type="term" value="F:calcium ion binding"/>
    <property type="evidence" value="ECO:0007669"/>
    <property type="project" value="InterPro"/>
</dbReference>
<accession>A0AAV7GC09</accession>
<dbReference type="Proteomes" id="UP000775213">
    <property type="component" value="Unassembled WGS sequence"/>
</dbReference>
<evidence type="ECO:0000259" key="2">
    <source>
        <dbReference type="PROSITE" id="PS50222"/>
    </source>
</evidence>
<dbReference type="AlphaFoldDB" id="A0AAV7GC09"/>
<dbReference type="InterPro" id="IPR002048">
    <property type="entry name" value="EF_hand_dom"/>
</dbReference>
<comment type="caution">
    <text evidence="3">The sequence shown here is derived from an EMBL/GenBank/DDBJ whole genome shotgun (WGS) entry which is preliminary data.</text>
</comment>
<proteinExistence type="predicted"/>
<evidence type="ECO:0000313" key="4">
    <source>
        <dbReference type="Proteomes" id="UP000775213"/>
    </source>
</evidence>
<dbReference type="InterPro" id="IPR011992">
    <property type="entry name" value="EF-hand-dom_pair"/>
</dbReference>
<dbReference type="Gene3D" id="1.10.238.10">
    <property type="entry name" value="EF-hand"/>
    <property type="match status" value="1"/>
</dbReference>
<evidence type="ECO:0000313" key="3">
    <source>
        <dbReference type="EMBL" id="KAH0452913.1"/>
    </source>
</evidence>
<name>A0AAV7GC09_DENCH</name>
<sequence length="70" mass="7719">MEEVEAIVESFDSDGDGVLRYDDIVKLLDMEEEEERDATIREAFSAYNGLHHGEKPPVGTAAVGRGEEHG</sequence>
<feature type="domain" description="EF-hand" evidence="2">
    <location>
        <begin position="1"/>
        <end position="34"/>
    </location>
</feature>
<keyword evidence="4" id="KW-1185">Reference proteome</keyword>
<dbReference type="EMBL" id="JAGFBR010000016">
    <property type="protein sequence ID" value="KAH0452913.1"/>
    <property type="molecule type" value="Genomic_DNA"/>
</dbReference>
<dbReference type="PROSITE" id="PS50222">
    <property type="entry name" value="EF_HAND_2"/>
    <property type="match status" value="1"/>
</dbReference>
<dbReference type="SUPFAM" id="SSF47473">
    <property type="entry name" value="EF-hand"/>
    <property type="match status" value="1"/>
</dbReference>
<organism evidence="3 4">
    <name type="scientific">Dendrobium chrysotoxum</name>
    <name type="common">Orchid</name>
    <dbReference type="NCBI Taxonomy" id="161865"/>
    <lineage>
        <taxon>Eukaryota</taxon>
        <taxon>Viridiplantae</taxon>
        <taxon>Streptophyta</taxon>
        <taxon>Embryophyta</taxon>
        <taxon>Tracheophyta</taxon>
        <taxon>Spermatophyta</taxon>
        <taxon>Magnoliopsida</taxon>
        <taxon>Liliopsida</taxon>
        <taxon>Asparagales</taxon>
        <taxon>Orchidaceae</taxon>
        <taxon>Epidendroideae</taxon>
        <taxon>Malaxideae</taxon>
        <taxon>Dendrobiinae</taxon>
        <taxon>Dendrobium</taxon>
    </lineage>
</organism>
<protein>
    <recommendedName>
        <fullName evidence="2">EF-hand domain-containing protein</fullName>
    </recommendedName>
</protein>
<feature type="region of interest" description="Disordered" evidence="1">
    <location>
        <begin position="48"/>
        <end position="70"/>
    </location>
</feature>
<evidence type="ECO:0000256" key="1">
    <source>
        <dbReference type="SAM" id="MobiDB-lite"/>
    </source>
</evidence>
<reference evidence="3 4" key="1">
    <citation type="journal article" date="2021" name="Hortic Res">
        <title>Chromosome-scale assembly of the Dendrobium chrysotoxum genome enhances the understanding of orchid evolution.</title>
        <authorList>
            <person name="Zhang Y."/>
            <person name="Zhang G.Q."/>
            <person name="Zhang D."/>
            <person name="Liu X.D."/>
            <person name="Xu X.Y."/>
            <person name="Sun W.H."/>
            <person name="Yu X."/>
            <person name="Zhu X."/>
            <person name="Wang Z.W."/>
            <person name="Zhao X."/>
            <person name="Zhong W.Y."/>
            <person name="Chen H."/>
            <person name="Yin W.L."/>
            <person name="Huang T."/>
            <person name="Niu S.C."/>
            <person name="Liu Z.J."/>
        </authorList>
    </citation>
    <scope>NUCLEOTIDE SEQUENCE [LARGE SCALE GENOMIC DNA]</scope>
    <source>
        <strain evidence="3">Lindl</strain>
    </source>
</reference>